<dbReference type="Proteomes" id="UP000236291">
    <property type="component" value="Unassembled WGS sequence"/>
</dbReference>
<protein>
    <submittedName>
        <fullName evidence="1">Ribonuclease H</fullName>
    </submittedName>
</protein>
<dbReference type="AlphaFoldDB" id="A0A2K3KDF4"/>
<dbReference type="EMBL" id="ASHM01092701">
    <property type="protein sequence ID" value="PNX64316.1"/>
    <property type="molecule type" value="Genomic_DNA"/>
</dbReference>
<evidence type="ECO:0000313" key="2">
    <source>
        <dbReference type="Proteomes" id="UP000236291"/>
    </source>
</evidence>
<organism evidence="1 2">
    <name type="scientific">Trifolium pratense</name>
    <name type="common">Red clover</name>
    <dbReference type="NCBI Taxonomy" id="57577"/>
    <lineage>
        <taxon>Eukaryota</taxon>
        <taxon>Viridiplantae</taxon>
        <taxon>Streptophyta</taxon>
        <taxon>Embryophyta</taxon>
        <taxon>Tracheophyta</taxon>
        <taxon>Spermatophyta</taxon>
        <taxon>Magnoliopsida</taxon>
        <taxon>eudicotyledons</taxon>
        <taxon>Gunneridae</taxon>
        <taxon>Pentapetalae</taxon>
        <taxon>rosids</taxon>
        <taxon>fabids</taxon>
        <taxon>Fabales</taxon>
        <taxon>Fabaceae</taxon>
        <taxon>Papilionoideae</taxon>
        <taxon>50 kb inversion clade</taxon>
        <taxon>NPAAA clade</taxon>
        <taxon>Hologalegina</taxon>
        <taxon>IRL clade</taxon>
        <taxon>Trifolieae</taxon>
        <taxon>Trifolium</taxon>
    </lineage>
</organism>
<sequence>MFFTWKQFKGNMAVKIDIRKAFDTLEWCFLLKVLRQFDFSDIFCYVNDIIFHSAKLSAFVNGKSVGYFCCVRGVRQLDPLSLLLFRLAEEVLRSKAICVGECGGSKQVHYTSKVDGSLSAMLNCRDIE</sequence>
<reference evidence="1 2" key="1">
    <citation type="journal article" date="2014" name="Am. J. Bot.">
        <title>Genome assembly and annotation for red clover (Trifolium pratense; Fabaceae).</title>
        <authorList>
            <person name="Istvanek J."/>
            <person name="Jaros M."/>
            <person name="Krenek A."/>
            <person name="Repkova J."/>
        </authorList>
    </citation>
    <scope>NUCLEOTIDE SEQUENCE [LARGE SCALE GENOMIC DNA]</scope>
    <source>
        <strain evidence="2">cv. Tatra</strain>
        <tissue evidence="1">Young leaves</tissue>
    </source>
</reference>
<proteinExistence type="predicted"/>
<gene>
    <name evidence="1" type="ORF">L195_g053955</name>
</gene>
<dbReference type="STRING" id="57577.A0A2K3KDF4"/>
<feature type="non-terminal residue" evidence="1">
    <location>
        <position position="128"/>
    </location>
</feature>
<accession>A0A2K3KDF4</accession>
<reference evidence="1 2" key="2">
    <citation type="journal article" date="2017" name="Front. Plant Sci.">
        <title>Gene Classification and Mining of Molecular Markers Useful in Red Clover (Trifolium pratense) Breeding.</title>
        <authorList>
            <person name="Istvanek J."/>
            <person name="Dluhosova J."/>
            <person name="Dluhos P."/>
            <person name="Patkova L."/>
            <person name="Nedelnik J."/>
            <person name="Repkova J."/>
        </authorList>
    </citation>
    <scope>NUCLEOTIDE SEQUENCE [LARGE SCALE GENOMIC DNA]</scope>
    <source>
        <strain evidence="2">cv. Tatra</strain>
        <tissue evidence="1">Young leaves</tissue>
    </source>
</reference>
<comment type="caution">
    <text evidence="1">The sequence shown here is derived from an EMBL/GenBank/DDBJ whole genome shotgun (WGS) entry which is preliminary data.</text>
</comment>
<evidence type="ECO:0000313" key="1">
    <source>
        <dbReference type="EMBL" id="PNX64316.1"/>
    </source>
</evidence>
<name>A0A2K3KDF4_TRIPR</name>